<evidence type="ECO:0000256" key="4">
    <source>
        <dbReference type="SAM" id="MobiDB-lite"/>
    </source>
</evidence>
<evidence type="ECO:0000256" key="2">
    <source>
        <dbReference type="ARBA" id="ARBA00022801"/>
    </source>
</evidence>
<feature type="domain" description="Glycoside hydrolase family 2 immunoglobulin-like beta-sandwich" evidence="6">
    <location>
        <begin position="218"/>
        <end position="319"/>
    </location>
</feature>
<proteinExistence type="inferred from homology"/>
<dbReference type="InterPro" id="IPR017853">
    <property type="entry name" value="GH"/>
</dbReference>
<dbReference type="EMBL" id="QSGO01000006">
    <property type="protein sequence ID" value="RHB35476.1"/>
    <property type="molecule type" value="Genomic_DNA"/>
</dbReference>
<dbReference type="Pfam" id="PF02836">
    <property type="entry name" value="Glyco_hydro_2_C"/>
    <property type="match status" value="1"/>
</dbReference>
<dbReference type="GO" id="GO:0004553">
    <property type="term" value="F:hydrolase activity, hydrolyzing O-glycosyl compounds"/>
    <property type="evidence" value="ECO:0007669"/>
    <property type="project" value="InterPro"/>
</dbReference>
<sequence>MKKNLILLLFICFCLKGFTQPFQPEFSVAGFFPVKSSGREVYSMNPSWRFHKGDVPGAEKIIFDDSNWEQVSIPHSIDLLPTEASGCINYQGICWYRKHFTPDSRLSNKKLFLYFEAIMGKTQVWINNELCTTHYGGYLPIIIDMTDKVKSGQNNVISICTDNSNNPLYPPGKPQEFLDFTYCGGIYRDCWLIAHNKVFITDDNYASEVAGGGTFVSYDNVSAKSADIHIKLQLKNEMPKNFKGKTYITLRDPAGKITGQTTYSFSIPSGKAVSHSEHVIIKKPQLWYPSSPSLYQMQIEIKDHTGKVIDGYRKKIGIRSIEFKGKDGLWINGKPYPHPIMGVNRHQDFAVIGNAMTNNLHWRDAKKLKSLGLDIIRNAHYPQDPAFMDACDALGLFVIENTPGWQYWNEDPIFRNRVFDDIRNIIRRDRNRPSVFLWEPVLNETWYPESFIDSVKQIVAEEYPYPYSHVVGDAEARGSSKFSILYTHPSNGDTGIAIKELSPNVTYFTREWGDNVDDWNSHNSTSRANRAWGEYPMLTQANHYASPPYACTSYDGLWKTSRQHIGGCLWHSFDHQRGYHPDPFYGGLTDVFRQPKYAYYMFMAQRPVDSLAIQVESGPMIYIAHEMTPFSPADVTVYSNCEEVRLTVFKHGKTYTYKKKDRPGMPSPIIIFKDAYHFMEDKALSRQERWDEVYLLAEGFRNGKKVAEHKRMPARRPGKITLHLDDENIQPIADGSDLITVIASVTDENGNIKRLNNYHIKFSVEGEARLVANEETHTNPRPVEWGTAPILLRTTLRPGKVKVRAEVDFPGIQMPIQGELEFTVLPASVPAIYNMEERTGVYQLGSISDNNRKDNTEERNRLNRELKNVERQQSEFGEGGLK</sequence>
<feature type="domain" description="Glycosyl hydrolases family 2 sugar binding" evidence="8">
    <location>
        <begin position="83"/>
        <end position="193"/>
    </location>
</feature>
<dbReference type="SUPFAM" id="SSF49785">
    <property type="entry name" value="Galactose-binding domain-like"/>
    <property type="match status" value="1"/>
</dbReference>
<dbReference type="InterPro" id="IPR006104">
    <property type="entry name" value="Glyco_hydro_2_N"/>
</dbReference>
<dbReference type="InterPro" id="IPR013783">
    <property type="entry name" value="Ig-like_fold"/>
</dbReference>
<evidence type="ECO:0000259" key="8">
    <source>
        <dbReference type="Pfam" id="PF02837"/>
    </source>
</evidence>
<dbReference type="Pfam" id="PF02837">
    <property type="entry name" value="Glyco_hydro_2_N"/>
    <property type="match status" value="1"/>
</dbReference>
<dbReference type="InterPro" id="IPR051913">
    <property type="entry name" value="GH2_Domain-Containing"/>
</dbReference>
<dbReference type="SUPFAM" id="SSF51445">
    <property type="entry name" value="(Trans)glycosidases"/>
    <property type="match status" value="1"/>
</dbReference>
<reference evidence="10 11" key="1">
    <citation type="submission" date="2018-08" db="EMBL/GenBank/DDBJ databases">
        <title>A genome reference for cultivated species of the human gut microbiota.</title>
        <authorList>
            <person name="Zou Y."/>
            <person name="Xue W."/>
            <person name="Luo G."/>
        </authorList>
    </citation>
    <scope>NUCLEOTIDE SEQUENCE [LARGE SCALE GENOMIC DNA]</scope>
    <source>
        <strain evidence="10 11">AM40-30BH</strain>
    </source>
</reference>
<accession>A0A413VPI0</accession>
<evidence type="ECO:0000313" key="10">
    <source>
        <dbReference type="EMBL" id="RHB35476.1"/>
    </source>
</evidence>
<dbReference type="InterPro" id="IPR006102">
    <property type="entry name" value="Ig-like_GH2"/>
</dbReference>
<evidence type="ECO:0000256" key="3">
    <source>
        <dbReference type="ARBA" id="ARBA00023295"/>
    </source>
</evidence>
<dbReference type="InterPro" id="IPR008979">
    <property type="entry name" value="Galactose-bd-like_sf"/>
</dbReference>
<feature type="domain" description="Glycoside hydrolase family 2 catalytic" evidence="7">
    <location>
        <begin position="327"/>
        <end position="450"/>
    </location>
</feature>
<dbReference type="SUPFAM" id="SSF49303">
    <property type="entry name" value="beta-Galactosidase/glucuronidase domain"/>
    <property type="match status" value="1"/>
</dbReference>
<protein>
    <submittedName>
        <fullName evidence="10">Glycoside hydrolase family 2 protein</fullName>
    </submittedName>
</protein>
<evidence type="ECO:0000259" key="7">
    <source>
        <dbReference type="Pfam" id="PF02836"/>
    </source>
</evidence>
<feature type="domain" description="Glycoside hydrolase family 2" evidence="9">
    <location>
        <begin position="720"/>
        <end position="807"/>
    </location>
</feature>
<dbReference type="GO" id="GO:0005975">
    <property type="term" value="P:carbohydrate metabolic process"/>
    <property type="evidence" value="ECO:0007669"/>
    <property type="project" value="InterPro"/>
</dbReference>
<dbReference type="Gene3D" id="2.60.120.260">
    <property type="entry name" value="Galactose-binding domain-like"/>
    <property type="match status" value="1"/>
</dbReference>
<dbReference type="InterPro" id="IPR036156">
    <property type="entry name" value="Beta-gal/glucu_dom_sf"/>
</dbReference>
<evidence type="ECO:0000259" key="6">
    <source>
        <dbReference type="Pfam" id="PF00703"/>
    </source>
</evidence>
<dbReference type="InterPro" id="IPR040605">
    <property type="entry name" value="Glyco_hydro2_dom5"/>
</dbReference>
<dbReference type="Pfam" id="PF00703">
    <property type="entry name" value="Glyco_hydro_2"/>
    <property type="match status" value="1"/>
</dbReference>
<dbReference type="PANTHER" id="PTHR42732:SF1">
    <property type="entry name" value="BETA-MANNOSIDASE"/>
    <property type="match status" value="1"/>
</dbReference>
<dbReference type="Proteomes" id="UP000284379">
    <property type="component" value="Unassembled WGS sequence"/>
</dbReference>
<name>A0A413VPI0_9BACE</name>
<gene>
    <name evidence="10" type="ORF">DW888_10180</name>
</gene>
<dbReference type="AlphaFoldDB" id="A0A413VPI0"/>
<dbReference type="Gene3D" id="2.60.40.10">
    <property type="entry name" value="Immunoglobulins"/>
    <property type="match status" value="2"/>
</dbReference>
<feature type="signal peptide" evidence="5">
    <location>
        <begin position="1"/>
        <end position="19"/>
    </location>
</feature>
<evidence type="ECO:0000259" key="9">
    <source>
        <dbReference type="Pfam" id="PF18565"/>
    </source>
</evidence>
<feature type="compositionally biased region" description="Basic and acidic residues" evidence="4">
    <location>
        <begin position="850"/>
        <end position="873"/>
    </location>
</feature>
<dbReference type="InterPro" id="IPR006103">
    <property type="entry name" value="Glyco_hydro_2_cat"/>
</dbReference>
<evidence type="ECO:0000256" key="1">
    <source>
        <dbReference type="ARBA" id="ARBA00007401"/>
    </source>
</evidence>
<dbReference type="PANTHER" id="PTHR42732">
    <property type="entry name" value="BETA-GALACTOSIDASE"/>
    <property type="match status" value="1"/>
</dbReference>
<evidence type="ECO:0000256" key="5">
    <source>
        <dbReference type="SAM" id="SignalP"/>
    </source>
</evidence>
<feature type="chain" id="PRO_5019421647" evidence="5">
    <location>
        <begin position="20"/>
        <end position="882"/>
    </location>
</feature>
<organism evidence="10 11">
    <name type="scientific">Bacteroides nordii</name>
    <dbReference type="NCBI Taxonomy" id="291645"/>
    <lineage>
        <taxon>Bacteria</taxon>
        <taxon>Pseudomonadati</taxon>
        <taxon>Bacteroidota</taxon>
        <taxon>Bacteroidia</taxon>
        <taxon>Bacteroidales</taxon>
        <taxon>Bacteroidaceae</taxon>
        <taxon>Bacteroides</taxon>
    </lineage>
</organism>
<keyword evidence="5" id="KW-0732">Signal</keyword>
<dbReference type="Gene3D" id="3.20.20.80">
    <property type="entry name" value="Glycosidases"/>
    <property type="match status" value="1"/>
</dbReference>
<keyword evidence="2 10" id="KW-0378">Hydrolase</keyword>
<dbReference type="Pfam" id="PF18565">
    <property type="entry name" value="Glyco_hydro2_C5"/>
    <property type="match status" value="1"/>
</dbReference>
<keyword evidence="3" id="KW-0326">Glycosidase</keyword>
<evidence type="ECO:0000313" key="11">
    <source>
        <dbReference type="Proteomes" id="UP000284379"/>
    </source>
</evidence>
<comment type="similarity">
    <text evidence="1">Belongs to the glycosyl hydrolase 2 family.</text>
</comment>
<comment type="caution">
    <text evidence="10">The sequence shown here is derived from an EMBL/GenBank/DDBJ whole genome shotgun (WGS) entry which is preliminary data.</text>
</comment>
<feature type="region of interest" description="Disordered" evidence="4">
    <location>
        <begin position="845"/>
        <end position="882"/>
    </location>
</feature>
<dbReference type="RefSeq" id="WP_122201448.1">
    <property type="nucleotide sequence ID" value="NZ_BMBN01000002.1"/>
</dbReference>